<dbReference type="Pfam" id="PF13847">
    <property type="entry name" value="Methyltransf_31"/>
    <property type="match status" value="1"/>
</dbReference>
<accession>A0A1G6GJT5</accession>
<dbReference type="Proteomes" id="UP000242501">
    <property type="component" value="Unassembled WGS sequence"/>
</dbReference>
<dbReference type="SUPFAM" id="SSF53335">
    <property type="entry name" value="S-adenosyl-L-methionine-dependent methyltransferases"/>
    <property type="match status" value="1"/>
</dbReference>
<gene>
    <name evidence="2" type="ORF">SAMN05421733_101148</name>
</gene>
<dbReference type="InterPro" id="IPR029063">
    <property type="entry name" value="SAM-dependent_MTases_sf"/>
</dbReference>
<keyword evidence="2" id="KW-0808">Transferase</keyword>
<evidence type="ECO:0000313" key="3">
    <source>
        <dbReference type="Proteomes" id="UP000242501"/>
    </source>
</evidence>
<evidence type="ECO:0000313" key="2">
    <source>
        <dbReference type="EMBL" id="SDB81446.1"/>
    </source>
</evidence>
<sequence length="302" mass="34416">MTKALISHVAQHIDYKINHRLDEIKKRIIESTTPCEANNQIELLESLTEFELGQFLIQHEGLNGHWTHELVTWNKNNPKRVLKNNLEHALFEQIPATLATRQRFTIFQKHLLPLITPNKVVASIPSGYMSELLLLENKALKNIQMIGIDLDSNALDGATELAMQCDLKSNLTLIQADAWELSHQEAFDVITSNGLNIYEHDDDRVVQLYKIFYQALKANGTLITSFLTPPPTISPMSPWNMKNIDLESLQLQKLIFVDILKVKWSAYRTVDTTKQQLTSAGFKNIEIVYDDAGMFPTVIAHK</sequence>
<organism evidence="2 3">
    <name type="scientific">Acinetobacter boissieri</name>
    <dbReference type="NCBI Taxonomy" id="1219383"/>
    <lineage>
        <taxon>Bacteria</taxon>
        <taxon>Pseudomonadati</taxon>
        <taxon>Pseudomonadota</taxon>
        <taxon>Gammaproteobacteria</taxon>
        <taxon>Moraxellales</taxon>
        <taxon>Moraxellaceae</taxon>
        <taxon>Acinetobacter</taxon>
    </lineage>
</organism>
<dbReference type="RefSeq" id="WP_092746422.1">
    <property type="nucleotide sequence ID" value="NZ_FMYL01000001.1"/>
</dbReference>
<dbReference type="OrthoDB" id="5621386at2"/>
<evidence type="ECO:0000259" key="1">
    <source>
        <dbReference type="Pfam" id="PF13847"/>
    </source>
</evidence>
<dbReference type="EMBL" id="FMYL01000001">
    <property type="protein sequence ID" value="SDB81446.1"/>
    <property type="molecule type" value="Genomic_DNA"/>
</dbReference>
<reference evidence="3" key="1">
    <citation type="submission" date="2016-09" db="EMBL/GenBank/DDBJ databases">
        <authorList>
            <person name="Varghese N."/>
            <person name="Submissions S."/>
        </authorList>
    </citation>
    <scope>NUCLEOTIDE SEQUENCE [LARGE SCALE GENOMIC DNA]</scope>
    <source>
        <strain evidence="3">ANC 4422</strain>
    </source>
</reference>
<dbReference type="GO" id="GO:0032259">
    <property type="term" value="P:methylation"/>
    <property type="evidence" value="ECO:0007669"/>
    <property type="project" value="UniProtKB-KW"/>
</dbReference>
<keyword evidence="2" id="KW-0489">Methyltransferase</keyword>
<dbReference type="GO" id="GO:0008168">
    <property type="term" value="F:methyltransferase activity"/>
    <property type="evidence" value="ECO:0007669"/>
    <property type="project" value="UniProtKB-KW"/>
</dbReference>
<name>A0A1G6GJT5_9GAMM</name>
<dbReference type="AlphaFoldDB" id="A0A1G6GJT5"/>
<dbReference type="Gene3D" id="3.40.50.150">
    <property type="entry name" value="Vaccinia Virus protein VP39"/>
    <property type="match status" value="1"/>
</dbReference>
<dbReference type="InterPro" id="IPR025714">
    <property type="entry name" value="Methyltranfer_dom"/>
</dbReference>
<proteinExistence type="predicted"/>
<keyword evidence="3" id="KW-1185">Reference proteome</keyword>
<feature type="domain" description="Methyltransferase" evidence="1">
    <location>
        <begin position="136"/>
        <end position="225"/>
    </location>
</feature>
<dbReference type="STRING" id="1219383.SAMN05421733_101148"/>
<protein>
    <submittedName>
        <fullName evidence="2">Methyltransferase domain-containing protein</fullName>
    </submittedName>
</protein>